<evidence type="ECO:0000256" key="1">
    <source>
        <dbReference type="ARBA" id="ARBA00004651"/>
    </source>
</evidence>
<dbReference type="PANTHER" id="PTHR30151">
    <property type="entry name" value="ALKANE SULFONATE ABC TRANSPORTER-RELATED, MEMBRANE SUBUNIT"/>
    <property type="match status" value="1"/>
</dbReference>
<dbReference type="Gene3D" id="1.10.3720.10">
    <property type="entry name" value="MetI-like"/>
    <property type="match status" value="1"/>
</dbReference>
<feature type="transmembrane region" description="Helical" evidence="7">
    <location>
        <begin position="93"/>
        <end position="116"/>
    </location>
</feature>
<evidence type="ECO:0000256" key="4">
    <source>
        <dbReference type="ARBA" id="ARBA00022692"/>
    </source>
</evidence>
<reference evidence="9 10" key="1">
    <citation type="submission" date="2021-09" db="EMBL/GenBank/DDBJ databases">
        <title>Whole genome sequence of Nocardioides sp. GBK3QG-3.</title>
        <authorList>
            <person name="Tuo L."/>
        </authorList>
    </citation>
    <scope>NUCLEOTIDE SEQUENCE [LARGE SCALE GENOMIC DNA]</scope>
    <source>
        <strain evidence="9 10">GBK3QG-3</strain>
    </source>
</reference>
<feature type="domain" description="ABC transmembrane type-1" evidence="8">
    <location>
        <begin position="85"/>
        <end position="265"/>
    </location>
</feature>
<dbReference type="CDD" id="cd06261">
    <property type="entry name" value="TM_PBP2"/>
    <property type="match status" value="1"/>
</dbReference>
<keyword evidence="6 7" id="KW-0472">Membrane</keyword>
<evidence type="ECO:0000313" key="10">
    <source>
        <dbReference type="Proteomes" id="UP000780875"/>
    </source>
</evidence>
<gene>
    <name evidence="9" type="ORF">K8U61_15100</name>
</gene>
<proteinExistence type="inferred from homology"/>
<evidence type="ECO:0000256" key="3">
    <source>
        <dbReference type="ARBA" id="ARBA00022475"/>
    </source>
</evidence>
<dbReference type="PROSITE" id="PS50928">
    <property type="entry name" value="ABC_TM1"/>
    <property type="match status" value="1"/>
</dbReference>
<dbReference type="SUPFAM" id="SSF161098">
    <property type="entry name" value="MetI-like"/>
    <property type="match status" value="1"/>
</dbReference>
<evidence type="ECO:0000259" key="8">
    <source>
        <dbReference type="PROSITE" id="PS50928"/>
    </source>
</evidence>
<dbReference type="RefSeq" id="WP_224123866.1">
    <property type="nucleotide sequence ID" value="NZ_JAIQZJ010000008.1"/>
</dbReference>
<evidence type="ECO:0000313" key="9">
    <source>
        <dbReference type="EMBL" id="MBZ5739499.1"/>
    </source>
</evidence>
<evidence type="ECO:0000256" key="5">
    <source>
        <dbReference type="ARBA" id="ARBA00022989"/>
    </source>
</evidence>
<evidence type="ECO:0000256" key="7">
    <source>
        <dbReference type="RuleBase" id="RU363032"/>
    </source>
</evidence>
<evidence type="ECO:0000256" key="6">
    <source>
        <dbReference type="ARBA" id="ARBA00023136"/>
    </source>
</evidence>
<sequence length="286" mass="31427">MTSIDRADGYVAAATPAARDRRRRRRIDPVRLLSTVLPPVLILAVLLIGWEVAVNVTGVRPQVLPTPSRVLSEGWGQREAIEMHTKATLQVTLVGFAFSLLVAWVIAVVVDFSGWLRRGVMPLLVASQTIPIVAIAPLMIIWFGFGLMPKVLVVALATFFPIAVGLVEGFNKADREASNLLRSMGAGRFTEFRYVRLPSAMPSFFTALRISITYAVVGAIFAEYVGAEKGLGIYMSMQKNAFRTDLVLAAVVVSAVLSIALYLVTFLVERLVIPWSFKERKARHAD</sequence>
<dbReference type="PANTHER" id="PTHR30151:SF20">
    <property type="entry name" value="ABC TRANSPORTER PERMEASE PROTEIN HI_0355-RELATED"/>
    <property type="match status" value="1"/>
</dbReference>
<dbReference type="EMBL" id="JAIQZJ010000008">
    <property type="protein sequence ID" value="MBZ5739499.1"/>
    <property type="molecule type" value="Genomic_DNA"/>
</dbReference>
<protein>
    <submittedName>
        <fullName evidence="9">ABC transporter permease</fullName>
    </submittedName>
</protein>
<keyword evidence="4 7" id="KW-0812">Transmembrane</keyword>
<feature type="transmembrane region" description="Helical" evidence="7">
    <location>
        <begin position="206"/>
        <end position="226"/>
    </location>
</feature>
<evidence type="ECO:0000256" key="2">
    <source>
        <dbReference type="ARBA" id="ARBA00022448"/>
    </source>
</evidence>
<dbReference type="InterPro" id="IPR035906">
    <property type="entry name" value="MetI-like_sf"/>
</dbReference>
<keyword evidence="3" id="KW-1003">Cell membrane</keyword>
<comment type="subcellular location">
    <subcellularLocation>
        <location evidence="1 7">Cell membrane</location>
        <topology evidence="1 7">Multi-pass membrane protein</topology>
    </subcellularLocation>
</comment>
<keyword evidence="2 7" id="KW-0813">Transport</keyword>
<accession>A0ABS7UF79</accession>
<dbReference type="InterPro" id="IPR000515">
    <property type="entry name" value="MetI-like"/>
</dbReference>
<dbReference type="Proteomes" id="UP000780875">
    <property type="component" value="Unassembled WGS sequence"/>
</dbReference>
<dbReference type="Pfam" id="PF00528">
    <property type="entry name" value="BPD_transp_1"/>
    <property type="match status" value="1"/>
</dbReference>
<keyword evidence="10" id="KW-1185">Reference proteome</keyword>
<feature type="transmembrane region" description="Helical" evidence="7">
    <location>
        <begin position="30"/>
        <end position="50"/>
    </location>
</feature>
<feature type="transmembrane region" description="Helical" evidence="7">
    <location>
        <begin position="246"/>
        <end position="268"/>
    </location>
</feature>
<feature type="transmembrane region" description="Helical" evidence="7">
    <location>
        <begin position="151"/>
        <end position="170"/>
    </location>
</feature>
<organism evidence="9 10">
    <name type="scientific">Nocardioides mangrovi</name>
    <dbReference type="NCBI Taxonomy" id="2874580"/>
    <lineage>
        <taxon>Bacteria</taxon>
        <taxon>Bacillati</taxon>
        <taxon>Actinomycetota</taxon>
        <taxon>Actinomycetes</taxon>
        <taxon>Propionibacteriales</taxon>
        <taxon>Nocardioidaceae</taxon>
        <taxon>Nocardioides</taxon>
    </lineage>
</organism>
<feature type="transmembrane region" description="Helical" evidence="7">
    <location>
        <begin position="123"/>
        <end position="145"/>
    </location>
</feature>
<comment type="similarity">
    <text evidence="7">Belongs to the binding-protein-dependent transport system permease family.</text>
</comment>
<keyword evidence="5 7" id="KW-1133">Transmembrane helix</keyword>
<name>A0ABS7UF79_9ACTN</name>
<comment type="caution">
    <text evidence="9">The sequence shown here is derived from an EMBL/GenBank/DDBJ whole genome shotgun (WGS) entry which is preliminary data.</text>
</comment>